<dbReference type="AlphaFoldDB" id="A0A6M3J3J0"/>
<name>A0A6M3J3J0_9ZZZZ</name>
<proteinExistence type="predicted"/>
<dbReference type="EMBL" id="MT142485">
    <property type="protein sequence ID" value="QJA82340.1"/>
    <property type="molecule type" value="Genomic_DNA"/>
</dbReference>
<evidence type="ECO:0000313" key="2">
    <source>
        <dbReference type="EMBL" id="QJA82340.1"/>
    </source>
</evidence>
<accession>A0A6M3J3J0</accession>
<evidence type="ECO:0000313" key="1">
    <source>
        <dbReference type="EMBL" id="QJA64423.1"/>
    </source>
</evidence>
<protein>
    <submittedName>
        <fullName evidence="1">Uncharacterized protein</fullName>
    </submittedName>
</protein>
<reference evidence="1" key="1">
    <citation type="submission" date="2020-03" db="EMBL/GenBank/DDBJ databases">
        <title>The deep terrestrial virosphere.</title>
        <authorList>
            <person name="Holmfeldt K."/>
            <person name="Nilsson E."/>
            <person name="Simone D."/>
            <person name="Lopez-Fernandez M."/>
            <person name="Wu X."/>
            <person name="de Brujin I."/>
            <person name="Lundin D."/>
            <person name="Andersson A."/>
            <person name="Bertilsson S."/>
            <person name="Dopson M."/>
        </authorList>
    </citation>
    <scope>NUCLEOTIDE SEQUENCE</scope>
    <source>
        <strain evidence="2">MM415A00412</strain>
        <strain evidence="1">MM415B00498</strain>
    </source>
</reference>
<sequence length="92" mass="10351">MEINVKKRGKNWMVEFTHGVQTFTLDYHVTEKDEADWMKDRLTSCFCSAFGENWHENSGLNIPPVTNCPICGGSDCAEGMCFNPFDADGNPL</sequence>
<organism evidence="1">
    <name type="scientific">viral metagenome</name>
    <dbReference type="NCBI Taxonomy" id="1070528"/>
    <lineage>
        <taxon>unclassified sequences</taxon>
        <taxon>metagenomes</taxon>
        <taxon>organismal metagenomes</taxon>
    </lineage>
</organism>
<dbReference type="EMBL" id="MT141519">
    <property type="protein sequence ID" value="QJA64423.1"/>
    <property type="molecule type" value="Genomic_DNA"/>
</dbReference>
<gene>
    <name evidence="2" type="ORF">MM415A00412_0012</name>
    <name evidence="1" type="ORF">MM415B00498_0038</name>
</gene>